<accession>A0A8E2JF86</accession>
<evidence type="ECO:0000313" key="7">
    <source>
        <dbReference type="EMBL" id="OCK80450.1"/>
    </source>
</evidence>
<evidence type="ECO:0000256" key="1">
    <source>
        <dbReference type="ARBA" id="ARBA00004141"/>
    </source>
</evidence>
<organism evidence="7 8">
    <name type="scientific">Lepidopterella palustris CBS 459.81</name>
    <dbReference type="NCBI Taxonomy" id="1314670"/>
    <lineage>
        <taxon>Eukaryota</taxon>
        <taxon>Fungi</taxon>
        <taxon>Dikarya</taxon>
        <taxon>Ascomycota</taxon>
        <taxon>Pezizomycotina</taxon>
        <taxon>Dothideomycetes</taxon>
        <taxon>Pleosporomycetidae</taxon>
        <taxon>Mytilinidiales</taxon>
        <taxon>Argynnaceae</taxon>
        <taxon>Lepidopterella</taxon>
    </lineage>
</organism>
<dbReference type="Gene3D" id="1.20.1720.10">
    <property type="entry name" value="Multidrug resistance protein D"/>
    <property type="match status" value="1"/>
</dbReference>
<keyword evidence="4 5" id="KW-0472">Membrane</keyword>
<gene>
    <name evidence="7" type="ORF">K432DRAFT_434744</name>
</gene>
<evidence type="ECO:0000256" key="4">
    <source>
        <dbReference type="ARBA" id="ARBA00023136"/>
    </source>
</evidence>
<protein>
    <submittedName>
        <fullName evidence="7">MFS general substrate transporter</fullName>
    </submittedName>
</protein>
<dbReference type="SUPFAM" id="SSF103473">
    <property type="entry name" value="MFS general substrate transporter"/>
    <property type="match status" value="1"/>
</dbReference>
<feature type="transmembrane region" description="Helical" evidence="5">
    <location>
        <begin position="97"/>
        <end position="115"/>
    </location>
</feature>
<dbReference type="Proteomes" id="UP000250266">
    <property type="component" value="Unassembled WGS sequence"/>
</dbReference>
<evidence type="ECO:0000259" key="6">
    <source>
        <dbReference type="PROSITE" id="PS50850"/>
    </source>
</evidence>
<evidence type="ECO:0000256" key="5">
    <source>
        <dbReference type="SAM" id="Phobius"/>
    </source>
</evidence>
<proteinExistence type="predicted"/>
<evidence type="ECO:0000313" key="8">
    <source>
        <dbReference type="Proteomes" id="UP000250266"/>
    </source>
</evidence>
<keyword evidence="2 5" id="KW-0812">Transmembrane</keyword>
<evidence type="ECO:0000256" key="2">
    <source>
        <dbReference type="ARBA" id="ARBA00022692"/>
    </source>
</evidence>
<keyword evidence="3 5" id="KW-1133">Transmembrane helix</keyword>
<feature type="transmembrane region" description="Helical" evidence="5">
    <location>
        <begin position="477"/>
        <end position="498"/>
    </location>
</feature>
<dbReference type="AlphaFoldDB" id="A0A8E2JF86"/>
<feature type="transmembrane region" description="Helical" evidence="5">
    <location>
        <begin position="63"/>
        <end position="85"/>
    </location>
</feature>
<reference evidence="7 8" key="1">
    <citation type="journal article" date="2016" name="Nat. Commun.">
        <title>Ectomycorrhizal ecology is imprinted in the genome of the dominant symbiotic fungus Cenococcum geophilum.</title>
        <authorList>
            <consortium name="DOE Joint Genome Institute"/>
            <person name="Peter M."/>
            <person name="Kohler A."/>
            <person name="Ohm R.A."/>
            <person name="Kuo A."/>
            <person name="Krutzmann J."/>
            <person name="Morin E."/>
            <person name="Arend M."/>
            <person name="Barry K.W."/>
            <person name="Binder M."/>
            <person name="Choi C."/>
            <person name="Clum A."/>
            <person name="Copeland A."/>
            <person name="Grisel N."/>
            <person name="Haridas S."/>
            <person name="Kipfer T."/>
            <person name="LaButti K."/>
            <person name="Lindquist E."/>
            <person name="Lipzen A."/>
            <person name="Maire R."/>
            <person name="Meier B."/>
            <person name="Mihaltcheva S."/>
            <person name="Molinier V."/>
            <person name="Murat C."/>
            <person name="Poggeler S."/>
            <person name="Quandt C.A."/>
            <person name="Sperisen C."/>
            <person name="Tritt A."/>
            <person name="Tisserant E."/>
            <person name="Crous P.W."/>
            <person name="Henrissat B."/>
            <person name="Nehls U."/>
            <person name="Egli S."/>
            <person name="Spatafora J.W."/>
            <person name="Grigoriev I.V."/>
            <person name="Martin F.M."/>
        </authorList>
    </citation>
    <scope>NUCLEOTIDE SEQUENCE [LARGE SCALE GENOMIC DNA]</scope>
    <source>
        <strain evidence="7 8">CBS 459.81</strain>
    </source>
</reference>
<name>A0A8E2JF86_9PEZI</name>
<feature type="transmembrane region" description="Helical" evidence="5">
    <location>
        <begin position="127"/>
        <end position="143"/>
    </location>
</feature>
<dbReference type="PANTHER" id="PTHR23502">
    <property type="entry name" value="MAJOR FACILITATOR SUPERFAMILY"/>
    <property type="match status" value="1"/>
</dbReference>
<dbReference type="GO" id="GO:0022857">
    <property type="term" value="F:transmembrane transporter activity"/>
    <property type="evidence" value="ECO:0007669"/>
    <property type="project" value="InterPro"/>
</dbReference>
<keyword evidence="8" id="KW-1185">Reference proteome</keyword>
<dbReference type="InterPro" id="IPR011701">
    <property type="entry name" value="MFS"/>
</dbReference>
<dbReference type="EMBL" id="KV744959">
    <property type="protein sequence ID" value="OCK80450.1"/>
    <property type="molecule type" value="Genomic_DNA"/>
</dbReference>
<dbReference type="OrthoDB" id="5215911at2759"/>
<sequence length="524" mass="56906">MVNQKEIDEGIFVPGTVLLVDDAGQEVGKHADGTHTEIVLIPPPSDDPNDPLNWSMERKRLHLTLMCVYTFLLNGLINFYSVAYVGLAADLNTTFNGLNVGSALLFLFTGVGAAFWQPVAMKFGRRLVYIIGLLITMIGSIVGAVQKDFAVWCVFNVLWSLGCGPKEGLPQISLQDTYFAHEMGAKVGYWALCYSAGAFVTPLVAGYVYVRLGWRWCFWITAIGLGSLAIVLFFTLEETFYPRSYNADGVSPSLSGAGAMTEKADTDTAGTDTTAPVVVETPLPANWRALFFRPWILASFPAVLWAGFFEGVSVCWWAAIFTTQSEFFSAPPYNWSGEGVGLTNAAALIGSIIGTLFAGNISDWWVLGAARRNKGIREPEQRLSLLLVTGVVTAGGLVMYGSGVQYGVQWVCPVFGIGLMAFGFTACSIIAETYVLDSYRAVAAESLVLLNIFRNLIGMIFVFSIQPWLDHSGFSNAFLQMMAVAIITHITVIPMMIYGKGLRKGTAAAYLVMLEQSGIPATFA</sequence>
<dbReference type="GO" id="GO:0005886">
    <property type="term" value="C:plasma membrane"/>
    <property type="evidence" value="ECO:0007669"/>
    <property type="project" value="TreeGrafter"/>
</dbReference>
<evidence type="ECO:0000256" key="3">
    <source>
        <dbReference type="ARBA" id="ARBA00022989"/>
    </source>
</evidence>
<feature type="domain" description="Major facilitator superfamily (MFS) profile" evidence="6">
    <location>
        <begin position="62"/>
        <end position="500"/>
    </location>
</feature>
<feature type="transmembrane region" description="Helical" evidence="5">
    <location>
        <begin position="216"/>
        <end position="236"/>
    </location>
</feature>
<dbReference type="Gene3D" id="1.20.1250.20">
    <property type="entry name" value="MFS general substrate transporter like domains"/>
    <property type="match status" value="1"/>
</dbReference>
<feature type="transmembrane region" description="Helical" evidence="5">
    <location>
        <begin position="383"/>
        <end position="402"/>
    </location>
</feature>
<feature type="transmembrane region" description="Helical" evidence="5">
    <location>
        <begin position="414"/>
        <end position="435"/>
    </location>
</feature>
<dbReference type="InterPro" id="IPR020846">
    <property type="entry name" value="MFS_dom"/>
</dbReference>
<dbReference type="Pfam" id="PF07690">
    <property type="entry name" value="MFS_1"/>
    <property type="match status" value="1"/>
</dbReference>
<feature type="transmembrane region" description="Helical" evidence="5">
    <location>
        <begin position="447"/>
        <end position="465"/>
    </location>
</feature>
<comment type="subcellular location">
    <subcellularLocation>
        <location evidence="1">Membrane</location>
        <topology evidence="1">Multi-pass membrane protein</topology>
    </subcellularLocation>
</comment>
<feature type="transmembrane region" description="Helical" evidence="5">
    <location>
        <begin position="339"/>
        <end position="362"/>
    </location>
</feature>
<dbReference type="InterPro" id="IPR036259">
    <property type="entry name" value="MFS_trans_sf"/>
</dbReference>
<feature type="transmembrane region" description="Helical" evidence="5">
    <location>
        <begin position="187"/>
        <end position="210"/>
    </location>
</feature>
<dbReference type="PROSITE" id="PS50850">
    <property type="entry name" value="MFS"/>
    <property type="match status" value="1"/>
</dbReference>
<dbReference type="PANTHER" id="PTHR23502:SF34">
    <property type="entry name" value="PROTEIN HOL1"/>
    <property type="match status" value="1"/>
</dbReference>